<evidence type="ECO:0000313" key="2">
    <source>
        <dbReference type="Proteomes" id="UP000807115"/>
    </source>
</evidence>
<protein>
    <submittedName>
        <fullName evidence="1">Uncharacterized protein</fullName>
    </submittedName>
</protein>
<reference evidence="1" key="1">
    <citation type="journal article" date="2019" name="BMC Genomics">
        <title>A new reference genome for Sorghum bicolor reveals high levels of sequence similarity between sweet and grain genotypes: implications for the genetics of sugar metabolism.</title>
        <authorList>
            <person name="Cooper E.A."/>
            <person name="Brenton Z.W."/>
            <person name="Flinn B.S."/>
            <person name="Jenkins J."/>
            <person name="Shu S."/>
            <person name="Flowers D."/>
            <person name="Luo F."/>
            <person name="Wang Y."/>
            <person name="Xia P."/>
            <person name="Barry K."/>
            <person name="Daum C."/>
            <person name="Lipzen A."/>
            <person name="Yoshinaga Y."/>
            <person name="Schmutz J."/>
            <person name="Saski C."/>
            <person name="Vermerris W."/>
            <person name="Kresovich S."/>
        </authorList>
    </citation>
    <scope>NUCLEOTIDE SEQUENCE</scope>
</reference>
<comment type="caution">
    <text evidence="1">The sequence shown here is derived from an EMBL/GenBank/DDBJ whole genome shotgun (WGS) entry which is preliminary data.</text>
</comment>
<accession>A0A921QJ90</accession>
<dbReference type="EMBL" id="CM027686">
    <property type="protein sequence ID" value="KAG0523169.1"/>
    <property type="molecule type" value="Genomic_DNA"/>
</dbReference>
<proteinExistence type="predicted"/>
<evidence type="ECO:0000313" key="1">
    <source>
        <dbReference type="EMBL" id="KAG0523169.1"/>
    </source>
</evidence>
<reference evidence="1" key="2">
    <citation type="submission" date="2020-10" db="EMBL/GenBank/DDBJ databases">
        <authorList>
            <person name="Cooper E.A."/>
            <person name="Brenton Z.W."/>
            <person name="Flinn B.S."/>
            <person name="Jenkins J."/>
            <person name="Shu S."/>
            <person name="Flowers D."/>
            <person name="Luo F."/>
            <person name="Wang Y."/>
            <person name="Xia P."/>
            <person name="Barry K."/>
            <person name="Daum C."/>
            <person name="Lipzen A."/>
            <person name="Yoshinaga Y."/>
            <person name="Schmutz J."/>
            <person name="Saski C."/>
            <person name="Vermerris W."/>
            <person name="Kresovich S."/>
        </authorList>
    </citation>
    <scope>NUCLEOTIDE SEQUENCE</scope>
</reference>
<sequence length="96" mass="10763">MIYTWFLPPLLQSHHTKCLLTALPAPETDPSQHLHTSKVSLLYLAHINCLLSNNALPTGYGSLGRRFLGTIILAEIITYLKLATLSNCFHFIVLIF</sequence>
<dbReference type="AlphaFoldDB" id="A0A921QJ90"/>
<organism evidence="1 2">
    <name type="scientific">Sorghum bicolor</name>
    <name type="common">Sorghum</name>
    <name type="synonym">Sorghum vulgare</name>
    <dbReference type="NCBI Taxonomy" id="4558"/>
    <lineage>
        <taxon>Eukaryota</taxon>
        <taxon>Viridiplantae</taxon>
        <taxon>Streptophyta</taxon>
        <taxon>Embryophyta</taxon>
        <taxon>Tracheophyta</taxon>
        <taxon>Spermatophyta</taxon>
        <taxon>Magnoliopsida</taxon>
        <taxon>Liliopsida</taxon>
        <taxon>Poales</taxon>
        <taxon>Poaceae</taxon>
        <taxon>PACMAD clade</taxon>
        <taxon>Panicoideae</taxon>
        <taxon>Andropogonodae</taxon>
        <taxon>Andropogoneae</taxon>
        <taxon>Sorghinae</taxon>
        <taxon>Sorghum</taxon>
    </lineage>
</organism>
<dbReference type="Proteomes" id="UP000807115">
    <property type="component" value="Chromosome 7"/>
</dbReference>
<gene>
    <name evidence="1" type="ORF">BDA96_07G100800</name>
</gene>
<name>A0A921QJ90_SORBI</name>